<name>A0AAE0AJG9_9ROSI</name>
<sequence length="154" mass="18405">MQETLAGEILIEVDHPASFTFFSKVLKVLKEKVEERQSIKGPWVTYIEYPKEELDTLYARFKSNFNYTCSEEVLRTAFNEHVRIEYPEWMSSIRQSVFKEFKTAERYTKGPDHIHVAAWSTMVDIWLSKEWLFLAIQVLGDNWKQFGRFWIKPE</sequence>
<comment type="caution">
    <text evidence="1">The sequence shown here is derived from an EMBL/GenBank/DDBJ whole genome shotgun (WGS) entry which is preliminary data.</text>
</comment>
<proteinExistence type="predicted"/>
<protein>
    <submittedName>
        <fullName evidence="1">Uncharacterized protein</fullName>
    </submittedName>
</protein>
<evidence type="ECO:0000313" key="2">
    <source>
        <dbReference type="Proteomes" id="UP001281410"/>
    </source>
</evidence>
<gene>
    <name evidence="1" type="ORF">Dsin_013076</name>
</gene>
<dbReference type="AlphaFoldDB" id="A0AAE0AJG9"/>
<accession>A0AAE0AJG9</accession>
<reference evidence="1" key="1">
    <citation type="journal article" date="2023" name="Plant J.">
        <title>Genome sequences and population genomics provide insights into the demographic history, inbreeding, and mutation load of two 'living fossil' tree species of Dipteronia.</title>
        <authorList>
            <person name="Feng Y."/>
            <person name="Comes H.P."/>
            <person name="Chen J."/>
            <person name="Zhu S."/>
            <person name="Lu R."/>
            <person name="Zhang X."/>
            <person name="Li P."/>
            <person name="Qiu J."/>
            <person name="Olsen K.M."/>
            <person name="Qiu Y."/>
        </authorList>
    </citation>
    <scope>NUCLEOTIDE SEQUENCE</scope>
    <source>
        <strain evidence="1">NBL</strain>
    </source>
</reference>
<dbReference type="EMBL" id="JANJYJ010000004">
    <property type="protein sequence ID" value="KAK3219106.1"/>
    <property type="molecule type" value="Genomic_DNA"/>
</dbReference>
<keyword evidence="2" id="KW-1185">Reference proteome</keyword>
<organism evidence="1 2">
    <name type="scientific">Dipteronia sinensis</name>
    <dbReference type="NCBI Taxonomy" id="43782"/>
    <lineage>
        <taxon>Eukaryota</taxon>
        <taxon>Viridiplantae</taxon>
        <taxon>Streptophyta</taxon>
        <taxon>Embryophyta</taxon>
        <taxon>Tracheophyta</taxon>
        <taxon>Spermatophyta</taxon>
        <taxon>Magnoliopsida</taxon>
        <taxon>eudicotyledons</taxon>
        <taxon>Gunneridae</taxon>
        <taxon>Pentapetalae</taxon>
        <taxon>rosids</taxon>
        <taxon>malvids</taxon>
        <taxon>Sapindales</taxon>
        <taxon>Sapindaceae</taxon>
        <taxon>Hippocastanoideae</taxon>
        <taxon>Acereae</taxon>
        <taxon>Dipteronia</taxon>
    </lineage>
</organism>
<dbReference type="Proteomes" id="UP001281410">
    <property type="component" value="Unassembled WGS sequence"/>
</dbReference>
<evidence type="ECO:0000313" key="1">
    <source>
        <dbReference type="EMBL" id="KAK3219106.1"/>
    </source>
</evidence>